<dbReference type="AlphaFoldDB" id="A0AAW0YDR1"/>
<evidence type="ECO:0000313" key="2">
    <source>
        <dbReference type="EMBL" id="KAK8843499.1"/>
    </source>
</evidence>
<dbReference type="InterPro" id="IPR036249">
    <property type="entry name" value="Thioredoxin-like_sf"/>
</dbReference>
<dbReference type="GO" id="GO:0005975">
    <property type="term" value="P:carbohydrate metabolic process"/>
    <property type="evidence" value="ECO:0007669"/>
    <property type="project" value="InterPro"/>
</dbReference>
<dbReference type="PANTHER" id="PTHR42899">
    <property type="entry name" value="SPERMATOGENESIS-ASSOCIATED PROTEIN 20"/>
    <property type="match status" value="1"/>
</dbReference>
<reference evidence="2 3" key="1">
    <citation type="journal article" date="2024" name="bioRxiv">
        <title>Comparative genomics of Cryptococcus and Kwoniella reveals pathogenesis evolution and contrasting karyotype dynamics via intercentromeric recombination or chromosome fusion.</title>
        <authorList>
            <person name="Coelho M.A."/>
            <person name="David-Palma M."/>
            <person name="Shea T."/>
            <person name="Bowers K."/>
            <person name="McGinley-Smith S."/>
            <person name="Mohammad A.W."/>
            <person name="Gnirke A."/>
            <person name="Yurkov A.M."/>
            <person name="Nowrousian M."/>
            <person name="Sun S."/>
            <person name="Cuomo C.A."/>
            <person name="Heitman J."/>
        </authorList>
    </citation>
    <scope>NUCLEOTIDE SEQUENCE [LARGE SCALE GENOMIC DNA]</scope>
    <source>
        <strain evidence="2 3">CBS 13917</strain>
    </source>
</reference>
<dbReference type="InterPro" id="IPR012341">
    <property type="entry name" value="6hp_glycosidase-like_sf"/>
</dbReference>
<dbReference type="Proteomes" id="UP001388673">
    <property type="component" value="Unassembled WGS sequence"/>
</dbReference>
<dbReference type="CDD" id="cd02955">
    <property type="entry name" value="SSP411"/>
    <property type="match status" value="1"/>
</dbReference>
<dbReference type="GO" id="GO:0003824">
    <property type="term" value="F:catalytic activity"/>
    <property type="evidence" value="ECO:0007669"/>
    <property type="project" value="UniProtKB-ARBA"/>
</dbReference>
<dbReference type="SUPFAM" id="SSF52833">
    <property type="entry name" value="Thioredoxin-like"/>
    <property type="match status" value="1"/>
</dbReference>
<dbReference type="Gene3D" id="3.40.30.10">
    <property type="entry name" value="Glutaredoxin"/>
    <property type="match status" value="1"/>
</dbReference>
<dbReference type="PANTHER" id="PTHR42899:SF1">
    <property type="entry name" value="SPERMATOGENESIS-ASSOCIATED PROTEIN 20"/>
    <property type="match status" value="1"/>
</dbReference>
<dbReference type="InterPro" id="IPR024705">
    <property type="entry name" value="Ssp411"/>
</dbReference>
<comment type="caution">
    <text evidence="2">The sequence shown here is derived from an EMBL/GenBank/DDBJ whole genome shotgun (WGS) entry which is preliminary data.</text>
</comment>
<sequence>MTSSSSNAVVPGLTNVLAKSKSPYLLQHKDNPVAWQEFSPSTIALAKQLDRPIFLSSGYSACHWCHVLAHESFEDPEIAQVMNKYFVNVKVDREERPDVDRVYMSYLQATSGGGGWPMSIFMTPNLEPFFAGTYFPKNRFRSLLVRIQELWEDDREKCEEMGKGVIESLKEMSGSNSRISGTLDQILITSPGLKIFNQLTRLHDPRYGGFAQGGSHSKGPKFPSCSMTLEPLARLATIPLPENGTDAEGDDHEIAEKSTEMAMKMIRGIWEGGIRDWVGGGVARYSVDEKWIVPHFEKMLYDQAQLISCVLDFALISDPALATDKGSASRIQEDRKICFDLAADLLEYSLRDLRSPEGGFWSAEDADSASESGAKKSEGAFYIWDKKEIEEVLGEDAKIANYFFGVKRDGNVEPVHDAHGEMTGKNILYQAKSYLDTATKFGKTEEDARGVVKASCVKLKERRDKRERPGLDDKILTAWNGLMLSALSKAATTLPMTYPVAEQCLAAAESVADFLKSRMWDAESGTLIRSWREGKGPTGQTDDYAFLIRGLLDLYEATGREDHALWAAELQKRQDDLFWDEQGGGYFASAPDEHVLVRMKDAQDAAEPSAISVSVHNLSRLSLLISNDYDFYEKRAEETYLSIAEELKQMPRAFGYSVCGLMDLEKGYREIIIIGSPTDPKTSQFLNLARKKYTPNQLISQIDPSNPPSRLAEKNEAIKSLIGGLSEDKDSGTKASLRVCEGGVCGLPSDEVEGVKRLLGLV</sequence>
<feature type="domain" description="Spermatogenesis-associated protein 20-like TRX" evidence="1">
    <location>
        <begin position="15"/>
        <end position="169"/>
    </location>
</feature>
<dbReference type="GeneID" id="92184417"/>
<dbReference type="Pfam" id="PF03190">
    <property type="entry name" value="Thioredox_DsbH"/>
    <property type="match status" value="1"/>
</dbReference>
<dbReference type="PIRSF" id="PIRSF006402">
    <property type="entry name" value="UCP006402_thioredoxin"/>
    <property type="match status" value="1"/>
</dbReference>
<accession>A0AAW0YDR1</accession>
<dbReference type="RefSeq" id="XP_066799447.1">
    <property type="nucleotide sequence ID" value="XM_066950232.1"/>
</dbReference>
<evidence type="ECO:0000259" key="1">
    <source>
        <dbReference type="Pfam" id="PF03190"/>
    </source>
</evidence>
<dbReference type="EMBL" id="JBCAWK010000015">
    <property type="protein sequence ID" value="KAK8843499.1"/>
    <property type="molecule type" value="Genomic_DNA"/>
</dbReference>
<dbReference type="InterPro" id="IPR008928">
    <property type="entry name" value="6-hairpin_glycosidase_sf"/>
</dbReference>
<gene>
    <name evidence="2" type="ORF">IAR55_007159</name>
</gene>
<dbReference type="KEGG" id="kne:92184417"/>
<dbReference type="SUPFAM" id="SSF48208">
    <property type="entry name" value="Six-hairpin glycosidases"/>
    <property type="match status" value="1"/>
</dbReference>
<keyword evidence="3" id="KW-1185">Reference proteome</keyword>
<dbReference type="Gene3D" id="1.50.10.10">
    <property type="match status" value="1"/>
</dbReference>
<name>A0AAW0YDR1_9TREE</name>
<dbReference type="InterPro" id="IPR004879">
    <property type="entry name" value="Ssp411-like_TRX"/>
</dbReference>
<organism evidence="2 3">
    <name type="scientific">Kwoniella newhampshirensis</name>
    <dbReference type="NCBI Taxonomy" id="1651941"/>
    <lineage>
        <taxon>Eukaryota</taxon>
        <taxon>Fungi</taxon>
        <taxon>Dikarya</taxon>
        <taxon>Basidiomycota</taxon>
        <taxon>Agaricomycotina</taxon>
        <taxon>Tremellomycetes</taxon>
        <taxon>Tremellales</taxon>
        <taxon>Cryptococcaceae</taxon>
        <taxon>Kwoniella</taxon>
    </lineage>
</organism>
<proteinExistence type="predicted"/>
<evidence type="ECO:0000313" key="3">
    <source>
        <dbReference type="Proteomes" id="UP001388673"/>
    </source>
</evidence>
<protein>
    <recommendedName>
        <fullName evidence="1">Spermatogenesis-associated protein 20-like TRX domain-containing protein</fullName>
    </recommendedName>
</protein>